<feature type="transmembrane region" description="Helical" evidence="6">
    <location>
        <begin position="244"/>
        <end position="264"/>
    </location>
</feature>
<protein>
    <submittedName>
        <fullName evidence="8">EamA family transporter</fullName>
    </submittedName>
</protein>
<evidence type="ECO:0000256" key="1">
    <source>
        <dbReference type="ARBA" id="ARBA00004141"/>
    </source>
</evidence>
<accession>A0ABS7XJC9</accession>
<dbReference type="PANTHER" id="PTHR32322">
    <property type="entry name" value="INNER MEMBRANE TRANSPORTER"/>
    <property type="match status" value="1"/>
</dbReference>
<dbReference type="Pfam" id="PF00892">
    <property type="entry name" value="EamA"/>
    <property type="match status" value="2"/>
</dbReference>
<feature type="transmembrane region" description="Helical" evidence="6">
    <location>
        <begin position="7"/>
        <end position="25"/>
    </location>
</feature>
<dbReference type="SUPFAM" id="SSF103481">
    <property type="entry name" value="Multidrug resistance efflux transporter EmrE"/>
    <property type="match status" value="2"/>
</dbReference>
<comment type="similarity">
    <text evidence="2">Belongs to the EamA transporter family.</text>
</comment>
<dbReference type="RefSeq" id="WP_224460915.1">
    <property type="nucleotide sequence ID" value="NZ_JAIQZE010000005.1"/>
</dbReference>
<evidence type="ECO:0000256" key="4">
    <source>
        <dbReference type="ARBA" id="ARBA00022989"/>
    </source>
</evidence>
<reference evidence="9" key="1">
    <citation type="submission" date="2023-07" db="EMBL/GenBank/DDBJ databases">
        <title>Novel species isolated from saline lakes on Tibetan Plateau.</title>
        <authorList>
            <person name="Lu H."/>
        </authorList>
    </citation>
    <scope>NUCLEOTIDE SEQUENCE [LARGE SCALE GENOMIC DNA]</scope>
    <source>
        <strain evidence="9">CAK8W</strain>
    </source>
</reference>
<feature type="transmembrane region" description="Helical" evidence="6">
    <location>
        <begin position="67"/>
        <end position="86"/>
    </location>
</feature>
<sequence length="303" mass="33335">MNAHSLKWIFLFSLALLWGSSFILIKKGLVGFSPLQLTALRVLITGVFLGIIGFKKVRQIQKWQWKWIAISGFIGTMFPTLLFSYAETEIDSAIASILNSTVPLLALVTGIIFFSNQFIKKQFIGVVIGLVGSVLLILAGASLNPNQNYWFAALPVIASLMYAFNANILKSYLEKISALGIATGSFLILIPFALGILVFTGFFNAEFLAQDEVQTSLLYVTILALFGTALAKIIFNRLIQLSNAVFSTSVTYLIPVVALFWGFLDGEQFNLLQLASGGVILLGVYISNRKKKQKKENVESLKS</sequence>
<feature type="transmembrane region" description="Helical" evidence="6">
    <location>
        <begin position="149"/>
        <end position="169"/>
    </location>
</feature>
<evidence type="ECO:0000256" key="3">
    <source>
        <dbReference type="ARBA" id="ARBA00022692"/>
    </source>
</evidence>
<organism evidence="8 9">
    <name type="scientific">Psychroflexus longus</name>
    <dbReference type="NCBI Taxonomy" id="2873596"/>
    <lineage>
        <taxon>Bacteria</taxon>
        <taxon>Pseudomonadati</taxon>
        <taxon>Bacteroidota</taxon>
        <taxon>Flavobacteriia</taxon>
        <taxon>Flavobacteriales</taxon>
        <taxon>Flavobacteriaceae</taxon>
        <taxon>Psychroflexus</taxon>
    </lineage>
</organism>
<comment type="subcellular location">
    <subcellularLocation>
        <location evidence="1">Membrane</location>
        <topology evidence="1">Multi-pass membrane protein</topology>
    </subcellularLocation>
</comment>
<feature type="transmembrane region" description="Helical" evidence="6">
    <location>
        <begin position="181"/>
        <end position="205"/>
    </location>
</feature>
<dbReference type="EMBL" id="JAIQZE010000005">
    <property type="protein sequence ID" value="MBZ9778563.1"/>
    <property type="molecule type" value="Genomic_DNA"/>
</dbReference>
<dbReference type="Proteomes" id="UP001199314">
    <property type="component" value="Unassembled WGS sequence"/>
</dbReference>
<comment type="caution">
    <text evidence="8">The sequence shown here is derived from an EMBL/GenBank/DDBJ whole genome shotgun (WGS) entry which is preliminary data.</text>
</comment>
<gene>
    <name evidence="8" type="ORF">LB452_06465</name>
</gene>
<dbReference type="InterPro" id="IPR000620">
    <property type="entry name" value="EamA_dom"/>
</dbReference>
<feature type="transmembrane region" description="Helical" evidence="6">
    <location>
        <begin position="37"/>
        <end position="55"/>
    </location>
</feature>
<evidence type="ECO:0000259" key="7">
    <source>
        <dbReference type="Pfam" id="PF00892"/>
    </source>
</evidence>
<evidence type="ECO:0000256" key="2">
    <source>
        <dbReference type="ARBA" id="ARBA00007362"/>
    </source>
</evidence>
<keyword evidence="4 6" id="KW-1133">Transmembrane helix</keyword>
<feature type="domain" description="EamA" evidence="7">
    <location>
        <begin position="156"/>
        <end position="288"/>
    </location>
</feature>
<name>A0ABS7XJC9_9FLAO</name>
<feature type="transmembrane region" description="Helical" evidence="6">
    <location>
        <begin position="92"/>
        <end position="114"/>
    </location>
</feature>
<dbReference type="InterPro" id="IPR037185">
    <property type="entry name" value="EmrE-like"/>
</dbReference>
<keyword evidence="9" id="KW-1185">Reference proteome</keyword>
<keyword evidence="5 6" id="KW-0472">Membrane</keyword>
<dbReference type="InterPro" id="IPR050638">
    <property type="entry name" value="AA-Vitamin_Transporters"/>
</dbReference>
<feature type="transmembrane region" description="Helical" evidence="6">
    <location>
        <begin position="123"/>
        <end position="143"/>
    </location>
</feature>
<evidence type="ECO:0000313" key="9">
    <source>
        <dbReference type="Proteomes" id="UP001199314"/>
    </source>
</evidence>
<dbReference type="PANTHER" id="PTHR32322:SF2">
    <property type="entry name" value="EAMA DOMAIN-CONTAINING PROTEIN"/>
    <property type="match status" value="1"/>
</dbReference>
<proteinExistence type="inferred from homology"/>
<evidence type="ECO:0000256" key="5">
    <source>
        <dbReference type="ARBA" id="ARBA00023136"/>
    </source>
</evidence>
<feature type="transmembrane region" description="Helical" evidence="6">
    <location>
        <begin position="270"/>
        <end position="287"/>
    </location>
</feature>
<keyword evidence="3 6" id="KW-0812">Transmembrane</keyword>
<evidence type="ECO:0000313" key="8">
    <source>
        <dbReference type="EMBL" id="MBZ9778563.1"/>
    </source>
</evidence>
<feature type="transmembrane region" description="Helical" evidence="6">
    <location>
        <begin position="217"/>
        <end position="235"/>
    </location>
</feature>
<feature type="domain" description="EamA" evidence="7">
    <location>
        <begin position="9"/>
        <end position="137"/>
    </location>
</feature>
<evidence type="ECO:0000256" key="6">
    <source>
        <dbReference type="SAM" id="Phobius"/>
    </source>
</evidence>